<organism evidence="1 2">
    <name type="scientific">Hominimerdicola aceti</name>
    <dbReference type="NCBI Taxonomy" id="2981726"/>
    <lineage>
        <taxon>Bacteria</taxon>
        <taxon>Bacillati</taxon>
        <taxon>Bacillota</taxon>
        <taxon>Clostridia</taxon>
        <taxon>Eubacteriales</taxon>
        <taxon>Oscillospiraceae</taxon>
        <taxon>Hominimerdicola</taxon>
    </lineage>
</organism>
<dbReference type="EMBL" id="JAOQJZ010000010">
    <property type="protein sequence ID" value="MCU6706303.1"/>
    <property type="molecule type" value="Genomic_DNA"/>
</dbReference>
<dbReference type="AlphaFoldDB" id="A0AAE3LI01"/>
<sequence length="291" mass="31267">MDGLNGSFDKIEFDLASAENTTIENAPTDTTAFGISGGAITKDQKIGTITVKITSDTSDTTMVKNLEDLRGAFENGGKAKLNNDLNGAYEMLTLLSGKDLEFDLNRKTLSVESISLSNDGNETLTLSNGTIGCYVQMNGRAEQHLIVDNCTLNGLGDNNNYSDVTLRDCVIMKDCFTSYGGIWKFEGVNNITGTMKVKKDVTISGDFTLGTLKVPMVTTGTPTLKLSGNIRIGTFSFDSVYREEAKIVCGAGTYNFKPDEYETGRYGGIQLAEGCTVSGPDENGIYTVTAE</sequence>
<evidence type="ECO:0000313" key="1">
    <source>
        <dbReference type="EMBL" id="MCU6706303.1"/>
    </source>
</evidence>
<accession>A0AAE3LI01</accession>
<name>A0AAE3LI01_9FIRM</name>
<protein>
    <submittedName>
        <fullName evidence="1">Uncharacterized protein</fullName>
    </submittedName>
</protein>
<comment type="caution">
    <text evidence="1">The sequence shown here is derived from an EMBL/GenBank/DDBJ whole genome shotgun (WGS) entry which is preliminary data.</text>
</comment>
<dbReference type="Proteomes" id="UP001208131">
    <property type="component" value="Unassembled WGS sequence"/>
</dbReference>
<gene>
    <name evidence="1" type="ORF">OCV57_10270</name>
</gene>
<reference evidence="1 2" key="1">
    <citation type="journal article" date="2021" name="ISME Commun">
        <title>Automated analysis of genomic sequences facilitates high-throughput and comprehensive description of bacteria.</title>
        <authorList>
            <person name="Hitch T.C.A."/>
        </authorList>
    </citation>
    <scope>NUCLEOTIDE SEQUENCE [LARGE SCALE GENOMIC DNA]</scope>
    <source>
        <strain evidence="1 2">Sanger_31</strain>
    </source>
</reference>
<dbReference type="RefSeq" id="WP_267301460.1">
    <property type="nucleotide sequence ID" value="NZ_JAOQJZ010000010.1"/>
</dbReference>
<proteinExistence type="predicted"/>
<evidence type="ECO:0000313" key="2">
    <source>
        <dbReference type="Proteomes" id="UP001208131"/>
    </source>
</evidence>
<keyword evidence="2" id="KW-1185">Reference proteome</keyword>